<keyword evidence="1" id="KW-1133">Transmembrane helix</keyword>
<dbReference type="Pfam" id="PF16697">
    <property type="entry name" value="Yop-YscD_cpl"/>
    <property type="match status" value="1"/>
</dbReference>
<name>A0A6J6E8Z1_9ZZZZ</name>
<proteinExistence type="predicted"/>
<sequence length="362" mass="38202">MATQKDGSGRIRITSEHLRTDRINERVHEMEQAQKVALVRAVGSPSSQSGVNGAIQNILILGGAGLLGGFLAFIFIELSVRLLENASSTANNLAFTFLMALIIGVTVSIIDAAQSRIFSKVGTAAAIAIPSAIGLGLILGLIANEIYSSLIENVLAGWDGVDEAWLINHLHLPRGLAWSIVGISAGLTVGIASKSLKRIALTVSGGALGGFLGGFLFDFVPYELDWAARLIGIVITGLLIGLSMALLEQAARTKWIEIVEGGMAGKQFILYKENITIGSSPQSDITLIKDSAIAPIHARVISKAGRTTLESLNPGMPCSVNGQVGMSFQIQDSSEITLGATVIRFRERSSASRPTGSIERLS</sequence>
<protein>
    <submittedName>
        <fullName evidence="3">Unannotated protein</fullName>
    </submittedName>
</protein>
<dbReference type="CDD" id="cd00060">
    <property type="entry name" value="FHA"/>
    <property type="match status" value="1"/>
</dbReference>
<keyword evidence="1" id="KW-0812">Transmembrane</keyword>
<dbReference type="Gene3D" id="2.60.200.20">
    <property type="match status" value="1"/>
</dbReference>
<feature type="domain" description="YscD cytoplasmic" evidence="2">
    <location>
        <begin position="257"/>
        <end position="347"/>
    </location>
</feature>
<feature type="transmembrane region" description="Helical" evidence="1">
    <location>
        <begin position="122"/>
        <end position="143"/>
    </location>
</feature>
<dbReference type="InterPro" id="IPR032030">
    <property type="entry name" value="YscD_cytoplasmic_dom"/>
</dbReference>
<dbReference type="AlphaFoldDB" id="A0A6J6E8Z1"/>
<evidence type="ECO:0000313" key="3">
    <source>
        <dbReference type="EMBL" id="CAB4573070.1"/>
    </source>
</evidence>
<reference evidence="3" key="1">
    <citation type="submission" date="2020-05" db="EMBL/GenBank/DDBJ databases">
        <authorList>
            <person name="Chiriac C."/>
            <person name="Salcher M."/>
            <person name="Ghai R."/>
            <person name="Kavagutti S V."/>
        </authorList>
    </citation>
    <scope>NUCLEOTIDE SEQUENCE</scope>
</reference>
<keyword evidence="1" id="KW-0472">Membrane</keyword>
<evidence type="ECO:0000259" key="2">
    <source>
        <dbReference type="Pfam" id="PF16697"/>
    </source>
</evidence>
<dbReference type="EMBL" id="CAEZTV010000004">
    <property type="protein sequence ID" value="CAB4573070.1"/>
    <property type="molecule type" value="Genomic_DNA"/>
</dbReference>
<accession>A0A6J6E8Z1</accession>
<feature type="transmembrane region" description="Helical" evidence="1">
    <location>
        <begin position="175"/>
        <end position="192"/>
    </location>
</feature>
<feature type="transmembrane region" description="Helical" evidence="1">
    <location>
        <begin position="92"/>
        <end position="110"/>
    </location>
</feature>
<dbReference type="SUPFAM" id="SSF49879">
    <property type="entry name" value="SMAD/FHA domain"/>
    <property type="match status" value="1"/>
</dbReference>
<evidence type="ECO:0000256" key="1">
    <source>
        <dbReference type="SAM" id="Phobius"/>
    </source>
</evidence>
<feature type="transmembrane region" description="Helical" evidence="1">
    <location>
        <begin position="226"/>
        <end position="247"/>
    </location>
</feature>
<feature type="transmembrane region" description="Helical" evidence="1">
    <location>
        <begin position="199"/>
        <end position="220"/>
    </location>
</feature>
<gene>
    <name evidence="3" type="ORF">UFOPK1747_00090</name>
</gene>
<dbReference type="InterPro" id="IPR008984">
    <property type="entry name" value="SMAD_FHA_dom_sf"/>
</dbReference>
<organism evidence="3">
    <name type="scientific">freshwater metagenome</name>
    <dbReference type="NCBI Taxonomy" id="449393"/>
    <lineage>
        <taxon>unclassified sequences</taxon>
        <taxon>metagenomes</taxon>
        <taxon>ecological metagenomes</taxon>
    </lineage>
</organism>
<feature type="transmembrane region" description="Helical" evidence="1">
    <location>
        <begin position="58"/>
        <end position="80"/>
    </location>
</feature>